<gene>
    <name evidence="1" type="ORF">C7451_103233</name>
</gene>
<accession>A0A2V3VDK2</accession>
<organism evidence="1 2">
    <name type="scientific">Blastomonas natatoria</name>
    <dbReference type="NCBI Taxonomy" id="34015"/>
    <lineage>
        <taxon>Bacteria</taxon>
        <taxon>Pseudomonadati</taxon>
        <taxon>Pseudomonadota</taxon>
        <taxon>Alphaproteobacteria</taxon>
        <taxon>Sphingomonadales</taxon>
        <taxon>Sphingomonadaceae</taxon>
        <taxon>Blastomonas</taxon>
    </lineage>
</organism>
<sequence length="121" mass="12748">MFSPLAPIQSDSRSQAAIDSLLARIDAIDTVLAVLNHQVGTGGHNVAPTLATRAALAELDLATIKRMAMEMDAVSAVLQAGYTALQSARKRGHWAHAAAVMLMRESAEAFAAALSLPIVER</sequence>
<dbReference type="AlphaFoldDB" id="A0A2V3VDK2"/>
<dbReference type="OrthoDB" id="7597311at2"/>
<dbReference type="RefSeq" id="WP_110297919.1">
    <property type="nucleotide sequence ID" value="NZ_QJJM01000003.1"/>
</dbReference>
<evidence type="ECO:0000313" key="2">
    <source>
        <dbReference type="Proteomes" id="UP000248014"/>
    </source>
</evidence>
<evidence type="ECO:0000313" key="1">
    <source>
        <dbReference type="EMBL" id="PXW78125.1"/>
    </source>
</evidence>
<name>A0A2V3VDK2_9SPHN</name>
<comment type="caution">
    <text evidence="1">The sequence shown here is derived from an EMBL/GenBank/DDBJ whole genome shotgun (WGS) entry which is preliminary data.</text>
</comment>
<dbReference type="EMBL" id="QJJM01000003">
    <property type="protein sequence ID" value="PXW78125.1"/>
    <property type="molecule type" value="Genomic_DNA"/>
</dbReference>
<reference evidence="1 2" key="1">
    <citation type="submission" date="2018-05" db="EMBL/GenBank/DDBJ databases">
        <title>Genomic Encyclopedia of Type Strains, Phase IV (KMG-IV): sequencing the most valuable type-strain genomes for metagenomic binning, comparative biology and taxonomic classification.</title>
        <authorList>
            <person name="Goeker M."/>
        </authorList>
    </citation>
    <scope>NUCLEOTIDE SEQUENCE [LARGE SCALE GENOMIC DNA]</scope>
    <source>
        <strain evidence="1 2">DSM 3183</strain>
    </source>
</reference>
<dbReference type="Proteomes" id="UP000248014">
    <property type="component" value="Unassembled WGS sequence"/>
</dbReference>
<keyword evidence="2" id="KW-1185">Reference proteome</keyword>
<protein>
    <submittedName>
        <fullName evidence="1">Uncharacterized protein</fullName>
    </submittedName>
</protein>
<proteinExistence type="predicted"/>